<feature type="compositionally biased region" description="Pro residues" evidence="1">
    <location>
        <begin position="267"/>
        <end position="278"/>
    </location>
</feature>
<protein>
    <submittedName>
        <fullName evidence="2">Uncharacterized protein</fullName>
    </submittedName>
</protein>
<feature type="compositionally biased region" description="Pro residues" evidence="1">
    <location>
        <begin position="240"/>
        <end position="253"/>
    </location>
</feature>
<comment type="caution">
    <text evidence="2">The sequence shown here is derived from an EMBL/GenBank/DDBJ whole genome shotgun (WGS) entry which is preliminary data.</text>
</comment>
<feature type="region of interest" description="Disordered" evidence="1">
    <location>
        <begin position="1"/>
        <end position="278"/>
    </location>
</feature>
<evidence type="ECO:0000313" key="2">
    <source>
        <dbReference type="EMBL" id="RIQ29606.1"/>
    </source>
</evidence>
<accession>A0A418KTZ7</accession>
<reference evidence="2 3" key="1">
    <citation type="submission" date="2018-09" db="EMBL/GenBank/DDBJ databases">
        <title>Isolation, diversity and antifungal activity of actinobacteria from wheat.</title>
        <authorList>
            <person name="Han C."/>
        </authorList>
    </citation>
    <scope>NUCLEOTIDE SEQUENCE [LARGE SCALE GENOMIC DNA]</scope>
    <source>
        <strain evidence="2 3">NEAU-YY265</strain>
    </source>
</reference>
<feature type="compositionally biased region" description="Low complexity" evidence="1">
    <location>
        <begin position="23"/>
        <end position="39"/>
    </location>
</feature>
<feature type="compositionally biased region" description="Basic and acidic residues" evidence="1">
    <location>
        <begin position="1"/>
        <end position="14"/>
    </location>
</feature>
<keyword evidence="3" id="KW-1185">Reference proteome</keyword>
<name>A0A418KTZ7_9ACTN</name>
<gene>
    <name evidence="2" type="ORF">DY240_08265</name>
</gene>
<feature type="compositionally biased region" description="Basic and acidic residues" evidence="1">
    <location>
        <begin position="105"/>
        <end position="149"/>
    </location>
</feature>
<feature type="non-terminal residue" evidence="2">
    <location>
        <position position="1"/>
    </location>
</feature>
<organism evidence="2 3">
    <name type="scientific">Jiangella rhizosphaerae</name>
    <dbReference type="NCBI Taxonomy" id="2293569"/>
    <lineage>
        <taxon>Bacteria</taxon>
        <taxon>Bacillati</taxon>
        <taxon>Actinomycetota</taxon>
        <taxon>Actinomycetes</taxon>
        <taxon>Jiangellales</taxon>
        <taxon>Jiangellaceae</taxon>
        <taxon>Jiangella</taxon>
    </lineage>
</organism>
<feature type="compositionally biased region" description="Basic and acidic residues" evidence="1">
    <location>
        <begin position="83"/>
        <end position="95"/>
    </location>
</feature>
<sequence>ARSARPEPVDEKPAEPPAPDPSPVEAAADALRRLTATRLEQLDEQRPETTSGEPAEAREAQSGPAWVRARDALRRLTTSRLEQLGDQRPAAERWRSPSAPPPGDDGPRHDAQEVVPWARRDALRRLTVIRLERLDEQPEASTDARREQRNGSAPEAGVADPADEPATTTTGDEQSPPPGREKPGTASEPAVADAGTPGSSWGGRLREAVRGRRTRPAPASRPLPPAERAQPEAAVNAAESPPPPPPPPPPTPPARERSPVRLVGVPPGTPPPPRPPAG</sequence>
<dbReference type="Proteomes" id="UP000284057">
    <property type="component" value="Unassembled WGS sequence"/>
</dbReference>
<proteinExistence type="predicted"/>
<evidence type="ECO:0000256" key="1">
    <source>
        <dbReference type="SAM" id="MobiDB-lite"/>
    </source>
</evidence>
<evidence type="ECO:0000313" key="3">
    <source>
        <dbReference type="Proteomes" id="UP000284057"/>
    </source>
</evidence>
<feature type="compositionally biased region" description="Low complexity" evidence="1">
    <location>
        <begin position="164"/>
        <end position="173"/>
    </location>
</feature>
<dbReference type="EMBL" id="QUAL01000070">
    <property type="protein sequence ID" value="RIQ29606.1"/>
    <property type="molecule type" value="Genomic_DNA"/>
</dbReference>
<dbReference type="AlphaFoldDB" id="A0A418KTZ7"/>